<dbReference type="InterPro" id="IPR006462">
    <property type="entry name" value="MS5"/>
</dbReference>
<protein>
    <recommendedName>
        <fullName evidence="3">Cystatin domain-containing protein</fullName>
    </recommendedName>
</protein>
<proteinExistence type="predicted"/>
<dbReference type="PANTHER" id="PTHR31260">
    <property type="entry name" value="CYSTATIN/MONELLIN SUPERFAMILY PROTEIN"/>
    <property type="match status" value="1"/>
</dbReference>
<feature type="compositionally biased region" description="Basic and acidic residues" evidence="1">
    <location>
        <begin position="16"/>
        <end position="29"/>
    </location>
</feature>
<evidence type="ECO:0008006" key="3">
    <source>
        <dbReference type="Google" id="ProtNLM"/>
    </source>
</evidence>
<dbReference type="Gene3D" id="3.10.450.10">
    <property type="match status" value="1"/>
</dbReference>
<feature type="region of interest" description="Disordered" evidence="1">
    <location>
        <begin position="1"/>
        <end position="29"/>
    </location>
</feature>
<reference evidence="2" key="1">
    <citation type="journal article" date="2016" name="Nat. Genet.">
        <title>A high-quality carrot genome assembly provides new insights into carotenoid accumulation and asterid genome evolution.</title>
        <authorList>
            <person name="Iorizzo M."/>
            <person name="Ellison S."/>
            <person name="Senalik D."/>
            <person name="Zeng P."/>
            <person name="Satapoomin P."/>
            <person name="Huang J."/>
            <person name="Bowman M."/>
            <person name="Iovene M."/>
            <person name="Sanseverino W."/>
            <person name="Cavagnaro P."/>
            <person name="Yildiz M."/>
            <person name="Macko-Podgorni A."/>
            <person name="Moranska E."/>
            <person name="Grzebelus E."/>
            <person name="Grzebelus D."/>
            <person name="Ashrafi H."/>
            <person name="Zheng Z."/>
            <person name="Cheng S."/>
            <person name="Spooner D."/>
            <person name="Van Deynze A."/>
            <person name="Simon P."/>
        </authorList>
    </citation>
    <scope>NUCLEOTIDE SEQUENCE [LARGE SCALE GENOMIC DNA]</scope>
    <source>
        <tissue evidence="2">Leaf</tissue>
    </source>
</reference>
<dbReference type="AlphaFoldDB" id="A0A164VJL7"/>
<dbReference type="Gramene" id="KZM90444">
    <property type="protein sequence ID" value="KZM90444"/>
    <property type="gene ID" value="DCAR_022191"/>
</dbReference>
<dbReference type="EMBL" id="LNRQ01000006">
    <property type="protein sequence ID" value="KZM90444.1"/>
    <property type="molecule type" value="Genomic_DNA"/>
</dbReference>
<dbReference type="InterPro" id="IPR046350">
    <property type="entry name" value="Cystatin_sf"/>
</dbReference>
<dbReference type="OMA" id="PEMIECA"/>
<accession>A0A164VJL7</accession>
<dbReference type="SUPFAM" id="SSF54403">
    <property type="entry name" value="Cystatin/monellin"/>
    <property type="match status" value="1"/>
</dbReference>
<evidence type="ECO:0000313" key="2">
    <source>
        <dbReference type="EMBL" id="KZM90444.1"/>
    </source>
</evidence>
<organism evidence="2">
    <name type="scientific">Daucus carota subsp. sativus</name>
    <name type="common">Carrot</name>
    <dbReference type="NCBI Taxonomy" id="79200"/>
    <lineage>
        <taxon>Eukaryota</taxon>
        <taxon>Viridiplantae</taxon>
        <taxon>Streptophyta</taxon>
        <taxon>Embryophyta</taxon>
        <taxon>Tracheophyta</taxon>
        <taxon>Spermatophyta</taxon>
        <taxon>Magnoliopsida</taxon>
        <taxon>eudicotyledons</taxon>
        <taxon>Gunneridae</taxon>
        <taxon>Pentapetalae</taxon>
        <taxon>asterids</taxon>
        <taxon>campanulids</taxon>
        <taxon>Apiales</taxon>
        <taxon>Apiaceae</taxon>
        <taxon>Apioideae</taxon>
        <taxon>Scandiceae</taxon>
        <taxon>Daucinae</taxon>
        <taxon>Daucus</taxon>
        <taxon>Daucus sect. Daucus</taxon>
    </lineage>
</organism>
<evidence type="ECO:0000256" key="1">
    <source>
        <dbReference type="SAM" id="MobiDB-lite"/>
    </source>
</evidence>
<sequence length="204" mass="23564">MEMSSSSKHPLGVSQDKADVKKQKLDELTKEIPPREERLKLFMDTFKNRAYLEQDEDENEVLSDGTHPMTFRDIASLELDLYETDGFDVQDYSHVGDASVILTCYDPEANINRGAFYLPEMIECAEQAINQYNGEKGKHFGDVHVIKVNVEAVCPYRYYLTFEAHDATEDITETFEAKVDIHIPITERTVDFVRIRQPPRFYCP</sequence>
<gene>
    <name evidence="2" type="ORF">DCAR_022191</name>
</gene>
<dbReference type="PANTHER" id="PTHR31260:SF28">
    <property type="entry name" value="CYSTATIN DOMAIN PROTEIN"/>
    <property type="match status" value="1"/>
</dbReference>
<dbReference type="KEGG" id="dcr:108224811"/>
<name>A0A164VJL7_DAUCS</name>
<comment type="caution">
    <text evidence="2">The sequence shown here is derived from an EMBL/GenBank/DDBJ whole genome shotgun (WGS) entry which is preliminary data.</text>
</comment>